<organism evidence="2 3">
    <name type="scientific">Tribolium castaneum</name>
    <name type="common">Red flour beetle</name>
    <dbReference type="NCBI Taxonomy" id="7070"/>
    <lineage>
        <taxon>Eukaryota</taxon>
        <taxon>Metazoa</taxon>
        <taxon>Ecdysozoa</taxon>
        <taxon>Arthropoda</taxon>
        <taxon>Hexapoda</taxon>
        <taxon>Insecta</taxon>
        <taxon>Pterygota</taxon>
        <taxon>Neoptera</taxon>
        <taxon>Endopterygota</taxon>
        <taxon>Coleoptera</taxon>
        <taxon>Polyphaga</taxon>
        <taxon>Cucujiformia</taxon>
        <taxon>Tenebrionidae</taxon>
        <taxon>Tenebrionidae incertae sedis</taxon>
        <taxon>Tribolium</taxon>
    </lineage>
</organism>
<gene>
    <name evidence="2" type="primary">AUGUSTUS-3.0.2_06589</name>
    <name evidence="2" type="ORF">TcasGA2_TC006589</name>
</gene>
<reference evidence="2 3" key="1">
    <citation type="journal article" date="2008" name="Nature">
        <title>The genome of the model beetle and pest Tribolium castaneum.</title>
        <authorList>
            <consortium name="Tribolium Genome Sequencing Consortium"/>
            <person name="Richards S."/>
            <person name="Gibbs R.A."/>
            <person name="Weinstock G.M."/>
            <person name="Brown S.J."/>
            <person name="Denell R."/>
            <person name="Beeman R.W."/>
            <person name="Gibbs R."/>
            <person name="Beeman R.W."/>
            <person name="Brown S.J."/>
            <person name="Bucher G."/>
            <person name="Friedrich M."/>
            <person name="Grimmelikhuijzen C.J."/>
            <person name="Klingler M."/>
            <person name="Lorenzen M."/>
            <person name="Richards S."/>
            <person name="Roth S."/>
            <person name="Schroder R."/>
            <person name="Tautz D."/>
            <person name="Zdobnov E.M."/>
            <person name="Muzny D."/>
            <person name="Gibbs R.A."/>
            <person name="Weinstock G.M."/>
            <person name="Attaway T."/>
            <person name="Bell S."/>
            <person name="Buhay C.J."/>
            <person name="Chandrabose M.N."/>
            <person name="Chavez D."/>
            <person name="Clerk-Blankenburg K.P."/>
            <person name="Cree A."/>
            <person name="Dao M."/>
            <person name="Davis C."/>
            <person name="Chacko J."/>
            <person name="Dinh H."/>
            <person name="Dugan-Rocha S."/>
            <person name="Fowler G."/>
            <person name="Garner T.T."/>
            <person name="Garnes J."/>
            <person name="Gnirke A."/>
            <person name="Hawes A."/>
            <person name="Hernandez J."/>
            <person name="Hines S."/>
            <person name="Holder M."/>
            <person name="Hume J."/>
            <person name="Jhangiani S.N."/>
            <person name="Joshi V."/>
            <person name="Khan Z.M."/>
            <person name="Jackson L."/>
            <person name="Kovar C."/>
            <person name="Kowis A."/>
            <person name="Lee S."/>
            <person name="Lewis L.R."/>
            <person name="Margolis J."/>
            <person name="Morgan M."/>
            <person name="Nazareth L.V."/>
            <person name="Nguyen N."/>
            <person name="Okwuonu G."/>
            <person name="Parker D."/>
            <person name="Richards S."/>
            <person name="Ruiz S.J."/>
            <person name="Santibanez J."/>
            <person name="Savard J."/>
            <person name="Scherer S.E."/>
            <person name="Schneider B."/>
            <person name="Sodergren E."/>
            <person name="Tautz D."/>
            <person name="Vattahil S."/>
            <person name="Villasana D."/>
            <person name="White C.S."/>
            <person name="Wright R."/>
            <person name="Park Y."/>
            <person name="Beeman R.W."/>
            <person name="Lord J."/>
            <person name="Oppert B."/>
            <person name="Lorenzen M."/>
            <person name="Brown S."/>
            <person name="Wang L."/>
            <person name="Savard J."/>
            <person name="Tautz D."/>
            <person name="Richards S."/>
            <person name="Weinstock G."/>
            <person name="Gibbs R.A."/>
            <person name="Liu Y."/>
            <person name="Worley K."/>
            <person name="Weinstock G."/>
            <person name="Elsik C.G."/>
            <person name="Reese J.T."/>
            <person name="Elhaik E."/>
            <person name="Landan G."/>
            <person name="Graur D."/>
            <person name="Arensburger P."/>
            <person name="Atkinson P."/>
            <person name="Beeman R.W."/>
            <person name="Beidler J."/>
            <person name="Brown S.J."/>
            <person name="Demuth J.P."/>
            <person name="Drury D.W."/>
            <person name="Du Y.Z."/>
            <person name="Fujiwara H."/>
            <person name="Lorenzen M."/>
            <person name="Maselli V."/>
            <person name="Osanai M."/>
            <person name="Park Y."/>
            <person name="Robertson H.M."/>
            <person name="Tu Z."/>
            <person name="Wang J.J."/>
            <person name="Wang S."/>
            <person name="Richards S."/>
            <person name="Song H."/>
            <person name="Zhang L."/>
            <person name="Sodergren E."/>
            <person name="Werner D."/>
            <person name="Stanke M."/>
            <person name="Morgenstern B."/>
            <person name="Solovyev V."/>
            <person name="Kosarev P."/>
            <person name="Brown G."/>
            <person name="Chen H.C."/>
            <person name="Ermolaeva O."/>
            <person name="Hlavina W."/>
            <person name="Kapustin Y."/>
            <person name="Kiryutin B."/>
            <person name="Kitts P."/>
            <person name="Maglott D."/>
            <person name="Pruitt K."/>
            <person name="Sapojnikov V."/>
            <person name="Souvorov A."/>
            <person name="Mackey A.J."/>
            <person name="Waterhouse R.M."/>
            <person name="Wyder S."/>
            <person name="Zdobnov E.M."/>
            <person name="Zdobnov E.M."/>
            <person name="Wyder S."/>
            <person name="Kriventseva E.V."/>
            <person name="Kadowaki T."/>
            <person name="Bork P."/>
            <person name="Aranda M."/>
            <person name="Bao R."/>
            <person name="Beermann A."/>
            <person name="Berns N."/>
            <person name="Bolognesi R."/>
            <person name="Bonneton F."/>
            <person name="Bopp D."/>
            <person name="Brown S.J."/>
            <person name="Bucher G."/>
            <person name="Butts T."/>
            <person name="Chaumot A."/>
            <person name="Denell R.E."/>
            <person name="Ferrier D.E."/>
            <person name="Friedrich M."/>
            <person name="Gordon C.M."/>
            <person name="Jindra M."/>
            <person name="Klingler M."/>
            <person name="Lan Q."/>
            <person name="Lattorff H.M."/>
            <person name="Laudet V."/>
            <person name="von Levetsow C."/>
            <person name="Liu Z."/>
            <person name="Lutz R."/>
            <person name="Lynch J.A."/>
            <person name="da Fonseca R.N."/>
            <person name="Posnien N."/>
            <person name="Reuter R."/>
            <person name="Roth S."/>
            <person name="Savard J."/>
            <person name="Schinko J.B."/>
            <person name="Schmitt C."/>
            <person name="Schoppmeier M."/>
            <person name="Schroder R."/>
            <person name="Shippy T.D."/>
            <person name="Simonnet F."/>
            <person name="Marques-Souza H."/>
            <person name="Tautz D."/>
            <person name="Tomoyasu Y."/>
            <person name="Trauner J."/>
            <person name="Van der Zee M."/>
            <person name="Vervoort M."/>
            <person name="Wittkopp N."/>
            <person name="Wimmer E.A."/>
            <person name="Yang X."/>
            <person name="Jones A.K."/>
            <person name="Sattelle D.B."/>
            <person name="Ebert P.R."/>
            <person name="Nelson D."/>
            <person name="Scott J.G."/>
            <person name="Beeman R.W."/>
            <person name="Muthukrishnan S."/>
            <person name="Kramer K.J."/>
            <person name="Arakane Y."/>
            <person name="Beeman R.W."/>
            <person name="Zhu Q."/>
            <person name="Hogenkamp D."/>
            <person name="Dixit R."/>
            <person name="Oppert B."/>
            <person name="Jiang H."/>
            <person name="Zou Z."/>
            <person name="Marshall J."/>
            <person name="Elpidina E."/>
            <person name="Vinokurov K."/>
            <person name="Oppert C."/>
            <person name="Zou Z."/>
            <person name="Evans J."/>
            <person name="Lu Z."/>
            <person name="Zhao P."/>
            <person name="Sumathipala N."/>
            <person name="Altincicek B."/>
            <person name="Vilcinskas A."/>
            <person name="Williams M."/>
            <person name="Hultmark D."/>
            <person name="Hetru C."/>
            <person name="Jiang H."/>
            <person name="Grimmelikhuijzen C.J."/>
            <person name="Hauser F."/>
            <person name="Cazzamali G."/>
            <person name="Williamson M."/>
            <person name="Park Y."/>
            <person name="Li B."/>
            <person name="Tanaka Y."/>
            <person name="Predel R."/>
            <person name="Neupert S."/>
            <person name="Schachtner J."/>
            <person name="Verleyen P."/>
            <person name="Raible F."/>
            <person name="Bork P."/>
            <person name="Friedrich M."/>
            <person name="Walden K.K."/>
            <person name="Robertson H.M."/>
            <person name="Angeli S."/>
            <person name="Foret S."/>
            <person name="Bucher G."/>
            <person name="Schuetz S."/>
            <person name="Maleszka R."/>
            <person name="Wimmer E.A."/>
            <person name="Beeman R.W."/>
            <person name="Lorenzen M."/>
            <person name="Tomoyasu Y."/>
            <person name="Miller S.C."/>
            <person name="Grossmann D."/>
            <person name="Bucher G."/>
        </authorList>
    </citation>
    <scope>NUCLEOTIDE SEQUENCE [LARGE SCALE GENOMIC DNA]</scope>
    <source>
        <strain evidence="2 3">Georgia GA2</strain>
    </source>
</reference>
<dbReference type="HOGENOM" id="CLU_1527173_0_0_1"/>
<dbReference type="PhylomeDB" id="D6WXQ3"/>
<accession>D6WXQ3</accession>
<evidence type="ECO:0000313" key="3">
    <source>
        <dbReference type="Proteomes" id="UP000007266"/>
    </source>
</evidence>
<dbReference type="OrthoDB" id="6676187at2759"/>
<evidence type="ECO:0000313" key="2">
    <source>
        <dbReference type="EMBL" id="EFA08888.1"/>
    </source>
</evidence>
<dbReference type="AlphaFoldDB" id="D6WXQ3"/>
<name>D6WXQ3_TRICA</name>
<protein>
    <submittedName>
        <fullName evidence="2">Uncharacterized protein</fullName>
    </submittedName>
</protein>
<dbReference type="EMBL" id="KQ971362">
    <property type="protein sequence ID" value="EFA08888.1"/>
    <property type="molecule type" value="Genomic_DNA"/>
</dbReference>
<dbReference type="InParanoid" id="D6WXQ3"/>
<keyword evidence="1" id="KW-0732">Signal</keyword>
<feature type="chain" id="PRO_5003090065" evidence="1">
    <location>
        <begin position="19"/>
        <end position="181"/>
    </location>
</feature>
<dbReference type="KEGG" id="tca:103314040"/>
<keyword evidence="3" id="KW-1185">Reference proteome</keyword>
<evidence type="ECO:0000256" key="1">
    <source>
        <dbReference type="SAM" id="SignalP"/>
    </source>
</evidence>
<feature type="signal peptide" evidence="1">
    <location>
        <begin position="1"/>
        <end position="18"/>
    </location>
</feature>
<reference evidence="2 3" key="2">
    <citation type="journal article" date="2010" name="Nucleic Acids Res.">
        <title>BeetleBase in 2010: revisions to provide comprehensive genomic information for Tribolium castaneum.</title>
        <authorList>
            <person name="Kim H.S."/>
            <person name="Murphy T."/>
            <person name="Xia J."/>
            <person name="Caragea D."/>
            <person name="Park Y."/>
            <person name="Beeman R.W."/>
            <person name="Lorenzen M.D."/>
            <person name="Butcher S."/>
            <person name="Manak J.R."/>
            <person name="Brown S.J."/>
        </authorList>
    </citation>
    <scope>NUCLEOTIDE SEQUENCE [LARGE SCALE GENOMIC DNA]</scope>
    <source>
        <strain evidence="2 3">Georgia GA2</strain>
    </source>
</reference>
<sequence>MKFLAVVCALLGAVNSEAQSGPVGPMNFHEVKDCDPVDNKIDLQVKISYSGDHSDSAEISFNLPEDYGDELEGYISIDKFENDAWKDGIFEQSKPLLDFLESFGGRAWKNFRNEIKPKIENPRQIPAGEYNLAYFKETYLDLDIPQTFYGRFRVTIIVSNADEPLVCKLVEVTVSQPTPGF</sequence>
<proteinExistence type="predicted"/>
<dbReference type="Proteomes" id="UP000007266">
    <property type="component" value="Linkage group 8"/>
</dbReference>